<dbReference type="EMBL" id="QBIY01012686">
    <property type="protein sequence ID" value="RXN19073.1"/>
    <property type="molecule type" value="Genomic_DNA"/>
</dbReference>
<feature type="domain" description="Peptidase M14" evidence="7">
    <location>
        <begin position="1054"/>
        <end position="1353"/>
    </location>
</feature>
<dbReference type="Gene3D" id="2.60.40.3120">
    <property type="match status" value="1"/>
</dbReference>
<comment type="caution">
    <text evidence="8">The sequence shown here is derived from an EMBL/GenBank/DDBJ whole genome shotgun (WGS) entry which is preliminary data.</text>
</comment>
<dbReference type="GO" id="GO:0006508">
    <property type="term" value="P:proteolysis"/>
    <property type="evidence" value="ECO:0007669"/>
    <property type="project" value="InterPro"/>
</dbReference>
<dbReference type="InterPro" id="IPR000834">
    <property type="entry name" value="Peptidase_M14"/>
</dbReference>
<feature type="compositionally biased region" description="Basic and acidic residues" evidence="5">
    <location>
        <begin position="685"/>
        <end position="705"/>
    </location>
</feature>
<dbReference type="SUPFAM" id="SSF51045">
    <property type="entry name" value="WW domain"/>
    <property type="match status" value="2"/>
</dbReference>
<feature type="compositionally biased region" description="Pro residues" evidence="5">
    <location>
        <begin position="620"/>
        <end position="639"/>
    </location>
</feature>
<evidence type="ECO:0000256" key="2">
    <source>
        <dbReference type="ARBA" id="ARBA00005988"/>
    </source>
</evidence>
<dbReference type="GO" id="GO:0008270">
    <property type="term" value="F:zinc ion binding"/>
    <property type="evidence" value="ECO:0007669"/>
    <property type="project" value="InterPro"/>
</dbReference>
<dbReference type="CDD" id="cd00201">
    <property type="entry name" value="WW"/>
    <property type="match status" value="2"/>
</dbReference>
<feature type="domain" description="WW" evidence="6">
    <location>
        <begin position="401"/>
        <end position="435"/>
    </location>
</feature>
<dbReference type="SMART" id="SM00456">
    <property type="entry name" value="WW"/>
    <property type="match status" value="2"/>
</dbReference>
<comment type="caution">
    <text evidence="4">Lacks conserved residue(s) required for the propagation of feature annotation.</text>
</comment>
<comment type="subcellular location">
    <subcellularLocation>
        <location evidence="1">Cytoplasm</location>
        <location evidence="1">Cytosol</location>
    </subcellularLocation>
</comment>
<dbReference type="InterPro" id="IPR040626">
    <property type="entry name" value="Pepdidase_M14_N"/>
</dbReference>
<accession>A0A498MGV9</accession>
<name>A0A498MGV9_LABRO</name>
<keyword evidence="8" id="KW-0378">Hydrolase</keyword>
<feature type="compositionally biased region" description="Polar residues" evidence="5">
    <location>
        <begin position="758"/>
        <end position="776"/>
    </location>
</feature>
<evidence type="ECO:0000259" key="7">
    <source>
        <dbReference type="PROSITE" id="PS52035"/>
    </source>
</evidence>
<feature type="region of interest" description="Disordered" evidence="5">
    <location>
        <begin position="274"/>
        <end position="323"/>
    </location>
</feature>
<protein>
    <submittedName>
        <fullName evidence="8">Cytosolic carboxypeptidase 2-like protein</fullName>
    </submittedName>
</protein>
<dbReference type="Gene3D" id="2.20.70.10">
    <property type="match status" value="2"/>
</dbReference>
<evidence type="ECO:0000256" key="5">
    <source>
        <dbReference type="SAM" id="MobiDB-lite"/>
    </source>
</evidence>
<feature type="compositionally biased region" description="Acidic residues" evidence="5">
    <location>
        <begin position="313"/>
        <end position="323"/>
    </location>
</feature>
<dbReference type="SUPFAM" id="SSF53187">
    <property type="entry name" value="Zn-dependent exopeptidases"/>
    <property type="match status" value="1"/>
</dbReference>
<feature type="region of interest" description="Disordered" evidence="5">
    <location>
        <begin position="1314"/>
        <end position="1336"/>
    </location>
</feature>
<feature type="region of interest" description="Disordered" evidence="5">
    <location>
        <begin position="116"/>
        <end position="154"/>
    </location>
</feature>
<dbReference type="GO" id="GO:0005829">
    <property type="term" value="C:cytosol"/>
    <property type="evidence" value="ECO:0007669"/>
    <property type="project" value="UniProtKB-SubCell"/>
</dbReference>
<evidence type="ECO:0000313" key="9">
    <source>
        <dbReference type="Proteomes" id="UP000290572"/>
    </source>
</evidence>
<dbReference type="PANTHER" id="PTHR46697">
    <property type="entry name" value="FORMIN-BINDING PROTEIN 4"/>
    <property type="match status" value="1"/>
</dbReference>
<proteinExistence type="inferred from homology"/>
<feature type="compositionally biased region" description="Basic residues" evidence="5">
    <location>
        <begin position="1316"/>
        <end position="1328"/>
    </location>
</feature>
<evidence type="ECO:0000259" key="6">
    <source>
        <dbReference type="PROSITE" id="PS50020"/>
    </source>
</evidence>
<feature type="compositionally biased region" description="Acidic residues" evidence="5">
    <location>
        <begin position="521"/>
        <end position="538"/>
    </location>
</feature>
<feature type="region of interest" description="Disordered" evidence="5">
    <location>
        <begin position="69"/>
        <end position="90"/>
    </location>
</feature>
<organism evidence="8 9">
    <name type="scientific">Labeo rohita</name>
    <name type="common">Indian major carp</name>
    <name type="synonym">Cyprinus rohita</name>
    <dbReference type="NCBI Taxonomy" id="84645"/>
    <lineage>
        <taxon>Eukaryota</taxon>
        <taxon>Metazoa</taxon>
        <taxon>Chordata</taxon>
        <taxon>Craniata</taxon>
        <taxon>Vertebrata</taxon>
        <taxon>Euteleostomi</taxon>
        <taxon>Actinopterygii</taxon>
        <taxon>Neopterygii</taxon>
        <taxon>Teleostei</taxon>
        <taxon>Ostariophysi</taxon>
        <taxon>Cypriniformes</taxon>
        <taxon>Cyprinidae</taxon>
        <taxon>Labeoninae</taxon>
        <taxon>Labeonini</taxon>
        <taxon>Labeo</taxon>
    </lineage>
</organism>
<evidence type="ECO:0000256" key="4">
    <source>
        <dbReference type="PROSITE-ProRule" id="PRU01379"/>
    </source>
</evidence>
<dbReference type="Pfam" id="PF18027">
    <property type="entry name" value="Pepdidase_M14_N"/>
    <property type="match status" value="1"/>
</dbReference>
<sequence length="1598" mass="179218">MGKKTRTGTGRRTILQLSPPGPNRNATGAAREDGVGSGSEDEPEGTTDGQREVNVVMKTPAMKATQGLSLLGAYEDSEEEDAAENTSTATKAKLNQSADIDSTLANFMAEIDAITTQPTQTTESETEPSAPAPTPPRPEPKTDQQTHAQNGPAQEFQYNTQYSLAGAGLEMGDWQEVWDENTGCYYYWNTQTNEVAWELPHYLADQMQSLHYTGSIILHPLSTQEVIESIVGLTSEEEERRGVAATLLAPLIPEEVKEAEEKWRKKVLAMEEPVEAAQELEGEGTPSVDSPAVRDTDSQSNQRSRNHSAESSDREEEAEEDTMELELALERKKFQIGELANTLTSKMEFLGIDKKAISNFQLLLLQTETRIADWREGALNGNYLRRRLQEAAEHIKHYELNATPKGWSCHWDREHRRYFYVNERTNASQWEFPVVEENEEAKPPLPPTSGLGDTSQPSAETTGAMTGTSLGDVQSYWLVPQPPQPPLPPLPPEDPPPPPTEQPPPPPPPPESPPPPPPPPLEDDGEIEEVEMEDEESEPPAPGTEEFKAAEAAASLGLAAKAQKRKAPGSAPLPKTVTIGSSPILYTQPIATAAPLLVGSAYWGMTAAVAPPLPTESIVPPMPALPPQPPPPAPQPPAALEPTSKALTDKTKKQKKEKTKKSKTKMPSLVKKWQSIQKELDEEEKSSSSDEDREQLNSRRIEEWKQQQLASGKAGKNANFEALPDDWRERLLKKRKMMQNNVASVHSGVPVKREWEGNQDSTASDMINSPSESNDSNLEDEQEEAKPCQNFFSLDKVLRTRQLVFDFDGERPIPRLREPLDLFTIPSTSCPFQGVRWPIECEVIRDKIQHIEWDPSEPEPFYQPTGDEPAPMPLLPNFFISSPVGSPHHLATKTSYFTYSRVGGSRGPIKSATSCANHQEEPTLAFESRFESGNLQKAVQVGQYDYELTLRTDLYTTKHTQWFYFRVRNMRAGVTYRFTIINLMKASSLYSAGMRPLLYSEHAAWLKREGWQRTGANIRYYRNNTEQDGKALYSLTWTLEFPYDGDTCYLAHCYPYTYSNLQHYLREVISDPVRAAYCKLRVLCRSLAGNAVYVLTVTAPSTSLAERNAKRAVVVTARVHPGETNGSWMMQGFLEFLLSDLPDARLLREIFIFKVIPMLNPDGVVVGNYRCSLTGRDLNRNYRSLLRDSFPCIWYTRNMVKRLVAEREVVVYCDFHGHSRKNNVFMYGCSDRKDASQCLQERVFPLMMSKNAKDKTKHCLEELGLLLRQEVRRKLGREVDSLDDLSDIDIESSTSGSNSTESDGLPVHLINATNQGKKKHLRSRKERNRLRQERVQSAGPKIIERNIKHLDPVPSNEDVVKVRIQEKTVCFVKDTKKQKMPCPVRANQTVRSWIPHPTTHIGVVDNVADLWGNRPEKIAPATGLHNGYSSCRHSVSVDTGHKTYQHATSSAPQGQLQRQTLLVIGGQKRCPSVPASKERSLAIPVQPYTMAFYPEYRPQPEIKERHRISNIIQRSHGQLFGNQAAIGSLRLGRLPKGSKTQVFRRNAASTDSLSSDEKFHLRLIQESMQVEDESTDALPQTSHMLQPQEKPVKQNRST</sequence>
<feature type="compositionally biased region" description="Pro residues" evidence="5">
    <location>
        <begin position="480"/>
        <end position="520"/>
    </location>
</feature>
<feature type="region of interest" description="Disordered" evidence="5">
    <location>
        <begin position="1"/>
        <end position="54"/>
    </location>
</feature>
<reference evidence="8 9" key="1">
    <citation type="submission" date="2018-03" db="EMBL/GenBank/DDBJ databases">
        <title>Draft genome sequence of Rohu Carp (Labeo rohita).</title>
        <authorList>
            <person name="Das P."/>
            <person name="Kushwaha B."/>
            <person name="Joshi C.G."/>
            <person name="Kumar D."/>
            <person name="Nagpure N.S."/>
            <person name="Sahoo L."/>
            <person name="Das S.P."/>
            <person name="Bit A."/>
            <person name="Patnaik S."/>
            <person name="Meher P.K."/>
            <person name="Jayasankar P."/>
            <person name="Koringa P.G."/>
            <person name="Patel N.V."/>
            <person name="Hinsu A.T."/>
            <person name="Kumar R."/>
            <person name="Pandey M."/>
            <person name="Agarwal S."/>
            <person name="Srivastava S."/>
            <person name="Singh M."/>
            <person name="Iquebal M.A."/>
            <person name="Jaiswal S."/>
            <person name="Angadi U.B."/>
            <person name="Kumar N."/>
            <person name="Raza M."/>
            <person name="Shah T.M."/>
            <person name="Rai A."/>
            <person name="Jena J.K."/>
        </authorList>
    </citation>
    <scope>NUCLEOTIDE SEQUENCE [LARGE SCALE GENOMIC DNA]</scope>
    <source>
        <strain evidence="8">DASCIFA01</strain>
        <tissue evidence="8">Testis</tissue>
    </source>
</reference>
<dbReference type="InterPro" id="IPR036020">
    <property type="entry name" value="WW_dom_sf"/>
</dbReference>
<dbReference type="PANTHER" id="PTHR46697:SF1">
    <property type="entry name" value="FORMIN-BINDING PROTEIN 4"/>
    <property type="match status" value="1"/>
</dbReference>
<dbReference type="Pfam" id="PF00397">
    <property type="entry name" value="WW"/>
    <property type="match status" value="2"/>
</dbReference>
<feature type="compositionally biased region" description="Polar residues" evidence="5">
    <location>
        <begin position="451"/>
        <end position="472"/>
    </location>
</feature>
<feature type="region of interest" description="Disordered" evidence="5">
    <location>
        <begin position="743"/>
        <end position="785"/>
    </location>
</feature>
<feature type="region of interest" description="Disordered" evidence="5">
    <location>
        <begin position="1570"/>
        <end position="1598"/>
    </location>
</feature>
<feature type="compositionally biased region" description="Basic residues" evidence="5">
    <location>
        <begin position="652"/>
        <end position="664"/>
    </location>
</feature>
<keyword evidence="8" id="KW-0645">Protease</keyword>
<dbReference type="InterPro" id="IPR053076">
    <property type="entry name" value="WW_domain_protein"/>
</dbReference>
<feature type="region of interest" description="Disordered" evidence="5">
    <location>
        <begin position="612"/>
        <end position="721"/>
    </location>
</feature>
<dbReference type="Proteomes" id="UP000290572">
    <property type="component" value="Unassembled WGS sequence"/>
</dbReference>
<evidence type="ECO:0000256" key="1">
    <source>
        <dbReference type="ARBA" id="ARBA00004514"/>
    </source>
</evidence>
<gene>
    <name evidence="8" type="ORF">ROHU_007472</name>
</gene>
<dbReference type="GO" id="GO:0004181">
    <property type="term" value="F:metallocarboxypeptidase activity"/>
    <property type="evidence" value="ECO:0007669"/>
    <property type="project" value="InterPro"/>
</dbReference>
<dbReference type="PROSITE" id="PS01159">
    <property type="entry name" value="WW_DOMAIN_1"/>
    <property type="match status" value="1"/>
</dbReference>
<dbReference type="PROSITE" id="PS50020">
    <property type="entry name" value="WW_DOMAIN_2"/>
    <property type="match status" value="2"/>
</dbReference>
<dbReference type="InterPro" id="IPR001202">
    <property type="entry name" value="WW_dom"/>
</dbReference>
<dbReference type="Gene3D" id="3.40.630.10">
    <property type="entry name" value="Zn peptidases"/>
    <property type="match status" value="1"/>
</dbReference>
<keyword evidence="9" id="KW-1185">Reference proteome</keyword>
<evidence type="ECO:0000256" key="3">
    <source>
        <dbReference type="ARBA" id="ARBA00029302"/>
    </source>
</evidence>
<feature type="compositionally biased region" description="Polar residues" evidence="5">
    <location>
        <begin position="145"/>
        <end position="154"/>
    </location>
</feature>
<dbReference type="PROSITE" id="PS52035">
    <property type="entry name" value="PEPTIDASE_M14"/>
    <property type="match status" value="1"/>
</dbReference>
<dbReference type="STRING" id="84645.A0A498MGV9"/>
<feature type="compositionally biased region" description="Low complexity" evidence="5">
    <location>
        <begin position="116"/>
        <end position="129"/>
    </location>
</feature>
<comment type="catalytic activity">
    <reaction evidence="3">
        <text>(L-glutamyl)(n+1)-gamma-L-glutamyl-L-glutamyl-[protein] + H2O = (L-glutamyl)(n)-gamma-L-glutamyl-L-glutamyl-[protein] + L-glutamate</text>
        <dbReference type="Rhea" id="RHEA:60004"/>
        <dbReference type="Rhea" id="RHEA-COMP:15519"/>
        <dbReference type="Rhea" id="RHEA-COMP:15675"/>
        <dbReference type="ChEBI" id="CHEBI:15377"/>
        <dbReference type="ChEBI" id="CHEBI:29985"/>
        <dbReference type="ChEBI" id="CHEBI:143623"/>
    </reaction>
    <physiologicalReaction direction="left-to-right" evidence="3">
        <dbReference type="Rhea" id="RHEA:60005"/>
    </physiologicalReaction>
</comment>
<evidence type="ECO:0000313" key="8">
    <source>
        <dbReference type="EMBL" id="RXN19073.1"/>
    </source>
</evidence>
<comment type="similarity">
    <text evidence="2 4">Belongs to the peptidase M14 family.</text>
</comment>
<feature type="domain" description="WW" evidence="6">
    <location>
        <begin position="174"/>
        <end position="202"/>
    </location>
</feature>
<keyword evidence="8" id="KW-0121">Carboxypeptidase</keyword>
<dbReference type="FunFam" id="2.20.70.10:FF:000056">
    <property type="entry name" value="Formin binding protein 4"/>
    <property type="match status" value="1"/>
</dbReference>
<dbReference type="Pfam" id="PF00246">
    <property type="entry name" value="Peptidase_M14"/>
    <property type="match status" value="1"/>
</dbReference>
<feature type="region of interest" description="Disordered" evidence="5">
    <location>
        <begin position="436"/>
        <end position="547"/>
    </location>
</feature>